<organism evidence="4 5">
    <name type="scientific">Geodia barretti</name>
    <name type="common">Barrett's horny sponge</name>
    <dbReference type="NCBI Taxonomy" id="519541"/>
    <lineage>
        <taxon>Eukaryota</taxon>
        <taxon>Metazoa</taxon>
        <taxon>Porifera</taxon>
        <taxon>Demospongiae</taxon>
        <taxon>Heteroscleromorpha</taxon>
        <taxon>Tetractinellida</taxon>
        <taxon>Astrophorina</taxon>
        <taxon>Geodiidae</taxon>
        <taxon>Geodia</taxon>
    </lineage>
</organism>
<reference evidence="4" key="1">
    <citation type="submission" date="2023-03" db="EMBL/GenBank/DDBJ databases">
        <authorList>
            <person name="Steffen K."/>
            <person name="Cardenas P."/>
        </authorList>
    </citation>
    <scope>NUCLEOTIDE SEQUENCE</scope>
</reference>
<dbReference type="PANTHER" id="PTHR45653:SF10">
    <property type="entry name" value="MYOBLAST CITY, ISOFORM B"/>
    <property type="match status" value="1"/>
</dbReference>
<dbReference type="PROSITE" id="PS50002">
    <property type="entry name" value="SH3"/>
    <property type="match status" value="1"/>
</dbReference>
<dbReference type="SMART" id="SM00326">
    <property type="entry name" value="SH3"/>
    <property type="match status" value="1"/>
</dbReference>
<protein>
    <submittedName>
        <fullName evidence="4">Dedicator of cytokinesis protein 1</fullName>
    </submittedName>
</protein>
<dbReference type="GO" id="GO:0005085">
    <property type="term" value="F:guanyl-nucleotide exchange factor activity"/>
    <property type="evidence" value="ECO:0007669"/>
    <property type="project" value="InterPro"/>
</dbReference>
<feature type="domain" description="SH3" evidence="3">
    <location>
        <begin position="5"/>
        <end position="68"/>
    </location>
</feature>
<proteinExistence type="predicted"/>
<dbReference type="GO" id="GO:0031267">
    <property type="term" value="F:small GTPase binding"/>
    <property type="evidence" value="ECO:0007669"/>
    <property type="project" value="TreeGrafter"/>
</dbReference>
<evidence type="ECO:0000313" key="4">
    <source>
        <dbReference type="EMBL" id="CAI8008705.1"/>
    </source>
</evidence>
<name>A0AA35RC28_GEOBA</name>
<dbReference type="Pfam" id="PF00018">
    <property type="entry name" value="SH3_1"/>
    <property type="match status" value="1"/>
</dbReference>
<dbReference type="InterPro" id="IPR001452">
    <property type="entry name" value="SH3_domain"/>
</dbReference>
<comment type="caution">
    <text evidence="4">The sequence shown here is derived from an EMBL/GenBank/DDBJ whole genome shotgun (WGS) entry which is preliminary data.</text>
</comment>
<dbReference type="GO" id="GO:0005886">
    <property type="term" value="C:plasma membrane"/>
    <property type="evidence" value="ECO:0007669"/>
    <property type="project" value="TreeGrafter"/>
</dbReference>
<dbReference type="GO" id="GO:0005737">
    <property type="term" value="C:cytoplasm"/>
    <property type="evidence" value="ECO:0007669"/>
    <property type="project" value="TreeGrafter"/>
</dbReference>
<keyword evidence="5" id="KW-1185">Reference proteome</keyword>
<evidence type="ECO:0000256" key="2">
    <source>
        <dbReference type="PROSITE-ProRule" id="PRU00192"/>
    </source>
</evidence>
<dbReference type="InterPro" id="IPR026791">
    <property type="entry name" value="DOCK"/>
</dbReference>
<keyword evidence="1 2" id="KW-0728">SH3 domain</keyword>
<dbReference type="PANTHER" id="PTHR45653">
    <property type="entry name" value="DEDICATOR OF CYTOKINESIS"/>
    <property type="match status" value="1"/>
</dbReference>
<dbReference type="EMBL" id="CASHTH010000888">
    <property type="protein sequence ID" value="CAI8008705.1"/>
    <property type="molecule type" value="Genomic_DNA"/>
</dbReference>
<evidence type="ECO:0000313" key="5">
    <source>
        <dbReference type="Proteomes" id="UP001174909"/>
    </source>
</evidence>
<accession>A0AA35RC28</accession>
<dbReference type="AlphaFoldDB" id="A0AA35RC28"/>
<sequence length="113" mass="13093">MGWRPADKIAVALHNFKANGVHQLTVHIGDLLYVQEELDSGEWCRGYIFYEPSKRGIFPASYISIKESTSRNIGSERIVVPAGDELLVEATQGLREWRWKLRELYVVRLLRDY</sequence>
<dbReference type="Gene3D" id="2.30.30.40">
    <property type="entry name" value="SH3 Domains"/>
    <property type="match status" value="1"/>
</dbReference>
<gene>
    <name evidence="4" type="ORF">GBAR_LOCUS5940</name>
</gene>
<dbReference type="InterPro" id="IPR036028">
    <property type="entry name" value="SH3-like_dom_sf"/>
</dbReference>
<evidence type="ECO:0000259" key="3">
    <source>
        <dbReference type="PROSITE" id="PS50002"/>
    </source>
</evidence>
<evidence type="ECO:0000256" key="1">
    <source>
        <dbReference type="ARBA" id="ARBA00022443"/>
    </source>
</evidence>
<dbReference type="Proteomes" id="UP001174909">
    <property type="component" value="Unassembled WGS sequence"/>
</dbReference>
<dbReference type="GO" id="GO:0007264">
    <property type="term" value="P:small GTPase-mediated signal transduction"/>
    <property type="evidence" value="ECO:0007669"/>
    <property type="project" value="InterPro"/>
</dbReference>
<dbReference type="SUPFAM" id="SSF50044">
    <property type="entry name" value="SH3-domain"/>
    <property type="match status" value="1"/>
</dbReference>